<organism evidence="2 3">
    <name type="scientific">Dryococelus australis</name>
    <dbReference type="NCBI Taxonomy" id="614101"/>
    <lineage>
        <taxon>Eukaryota</taxon>
        <taxon>Metazoa</taxon>
        <taxon>Ecdysozoa</taxon>
        <taxon>Arthropoda</taxon>
        <taxon>Hexapoda</taxon>
        <taxon>Insecta</taxon>
        <taxon>Pterygota</taxon>
        <taxon>Neoptera</taxon>
        <taxon>Polyneoptera</taxon>
        <taxon>Phasmatodea</taxon>
        <taxon>Verophasmatodea</taxon>
        <taxon>Anareolatae</taxon>
        <taxon>Phasmatidae</taxon>
        <taxon>Eurycanthinae</taxon>
        <taxon>Dryococelus</taxon>
    </lineage>
</organism>
<dbReference type="EMBL" id="JARBHB010000003">
    <property type="protein sequence ID" value="KAJ8890019.1"/>
    <property type="molecule type" value="Genomic_DNA"/>
</dbReference>
<feature type="compositionally biased region" description="Polar residues" evidence="1">
    <location>
        <begin position="1"/>
        <end position="16"/>
    </location>
</feature>
<dbReference type="Proteomes" id="UP001159363">
    <property type="component" value="Chromosome 3"/>
</dbReference>
<evidence type="ECO:0000313" key="3">
    <source>
        <dbReference type="Proteomes" id="UP001159363"/>
    </source>
</evidence>
<proteinExistence type="predicted"/>
<reference evidence="2 3" key="1">
    <citation type="submission" date="2023-02" db="EMBL/GenBank/DDBJ databases">
        <title>LHISI_Scaffold_Assembly.</title>
        <authorList>
            <person name="Stuart O.P."/>
            <person name="Cleave R."/>
            <person name="Magrath M.J.L."/>
            <person name="Mikheyev A.S."/>
        </authorList>
    </citation>
    <scope>NUCLEOTIDE SEQUENCE [LARGE SCALE GENOMIC DNA]</scope>
    <source>
        <strain evidence="2">Daus_M_001</strain>
        <tissue evidence="2">Leg muscle</tissue>
    </source>
</reference>
<protein>
    <submittedName>
        <fullName evidence="2">Uncharacterized protein</fullName>
    </submittedName>
</protein>
<feature type="compositionally biased region" description="Basic residues" evidence="1">
    <location>
        <begin position="57"/>
        <end position="67"/>
    </location>
</feature>
<feature type="region of interest" description="Disordered" evidence="1">
    <location>
        <begin position="1"/>
        <end position="90"/>
    </location>
</feature>
<evidence type="ECO:0000256" key="1">
    <source>
        <dbReference type="SAM" id="MobiDB-lite"/>
    </source>
</evidence>
<comment type="caution">
    <text evidence="2">The sequence shown here is derived from an EMBL/GenBank/DDBJ whole genome shotgun (WGS) entry which is preliminary data.</text>
</comment>
<accession>A0ABQ9I130</accession>
<evidence type="ECO:0000313" key="2">
    <source>
        <dbReference type="EMBL" id="KAJ8890019.1"/>
    </source>
</evidence>
<keyword evidence="3" id="KW-1185">Reference proteome</keyword>
<feature type="compositionally biased region" description="Basic and acidic residues" evidence="1">
    <location>
        <begin position="22"/>
        <end position="41"/>
    </location>
</feature>
<name>A0ABQ9I130_9NEOP</name>
<sequence length="128" mass="14037">MCRSTRSLASSRQSLGAAQHHGVVDEALKPVEEEDGRRGEDDSSDATRALVQQHQHQGSRRNSRRLRTASESSGRGVRRSSDASGGAKPFYRDDIFFSASLARLPQYTSQVSPLALVSDQPLTEQGPW</sequence>
<gene>
    <name evidence="2" type="ORF">PR048_009525</name>
</gene>